<feature type="region of interest" description="Disordered" evidence="5">
    <location>
        <begin position="1"/>
        <end position="21"/>
    </location>
</feature>
<dbReference type="InterPro" id="IPR050109">
    <property type="entry name" value="HTH-type_TetR-like_transc_reg"/>
</dbReference>
<gene>
    <name evidence="7" type="ORF">MBOU_36590</name>
</gene>
<evidence type="ECO:0000256" key="2">
    <source>
        <dbReference type="ARBA" id="ARBA00023125"/>
    </source>
</evidence>
<name>A0A7I9YST1_MYCBU</name>
<evidence type="ECO:0000256" key="4">
    <source>
        <dbReference type="PROSITE-ProRule" id="PRU00335"/>
    </source>
</evidence>
<evidence type="ECO:0000313" key="7">
    <source>
        <dbReference type="EMBL" id="GFG91617.1"/>
    </source>
</evidence>
<evidence type="ECO:0000256" key="5">
    <source>
        <dbReference type="SAM" id="MobiDB-lite"/>
    </source>
</evidence>
<accession>A0A7I9YST1</accession>
<evidence type="ECO:0000259" key="6">
    <source>
        <dbReference type="PROSITE" id="PS50977"/>
    </source>
</evidence>
<dbReference type="PROSITE" id="PS50977">
    <property type="entry name" value="HTH_TETR_2"/>
    <property type="match status" value="1"/>
</dbReference>
<dbReference type="InterPro" id="IPR041583">
    <property type="entry name" value="TetR_C_31"/>
</dbReference>
<evidence type="ECO:0000313" key="8">
    <source>
        <dbReference type="Proteomes" id="UP000465360"/>
    </source>
</evidence>
<dbReference type="InterPro" id="IPR001647">
    <property type="entry name" value="HTH_TetR"/>
</dbReference>
<feature type="DNA-binding region" description="H-T-H motif" evidence="4">
    <location>
        <begin position="45"/>
        <end position="64"/>
    </location>
</feature>
<dbReference type="PANTHER" id="PTHR30055:SF234">
    <property type="entry name" value="HTH-TYPE TRANSCRIPTIONAL REGULATOR BETI"/>
    <property type="match status" value="1"/>
</dbReference>
<keyword evidence="3" id="KW-0804">Transcription</keyword>
<dbReference type="PANTHER" id="PTHR30055">
    <property type="entry name" value="HTH-TYPE TRANSCRIPTIONAL REGULATOR RUTR"/>
    <property type="match status" value="1"/>
</dbReference>
<sequence length="203" mass="22480">MPKDQKALAPRPRGRPPKSDGRATAQRLLEAATSVCVERGFDGTTLPLIAERARVSPSAVYNHFHSREELLYAAAVRALDQITTVALRTGRGERPLQAIAMAYLRPEMRQNRRLIAELHLASRRDARLAALIAQWHQEYAGQFVGMLSGTDPNPKATTKVVFLLLLGLCHFDDVPSIRTPRDAVAERVERLIDALVPGLSDDE</sequence>
<dbReference type="GO" id="GO:0000976">
    <property type="term" value="F:transcription cis-regulatory region binding"/>
    <property type="evidence" value="ECO:0007669"/>
    <property type="project" value="TreeGrafter"/>
</dbReference>
<dbReference type="Pfam" id="PF17940">
    <property type="entry name" value="TetR_C_31"/>
    <property type="match status" value="1"/>
</dbReference>
<dbReference type="RefSeq" id="WP_163714992.1">
    <property type="nucleotide sequence ID" value="NZ_BLKZ01000001.1"/>
</dbReference>
<dbReference type="EMBL" id="BLKZ01000001">
    <property type="protein sequence ID" value="GFG91617.1"/>
    <property type="molecule type" value="Genomic_DNA"/>
</dbReference>
<reference evidence="7 8" key="1">
    <citation type="journal article" date="2019" name="Emerg. Microbes Infect.">
        <title>Comprehensive subspecies identification of 175 nontuberculous mycobacteria species based on 7547 genomic profiles.</title>
        <authorList>
            <person name="Matsumoto Y."/>
            <person name="Kinjo T."/>
            <person name="Motooka D."/>
            <person name="Nabeya D."/>
            <person name="Jung N."/>
            <person name="Uechi K."/>
            <person name="Horii T."/>
            <person name="Iida T."/>
            <person name="Fujita J."/>
            <person name="Nakamura S."/>
        </authorList>
    </citation>
    <scope>NUCLEOTIDE SEQUENCE [LARGE SCALE GENOMIC DNA]</scope>
    <source>
        <strain evidence="7 8">JCM 30725</strain>
    </source>
</reference>
<dbReference type="InterPro" id="IPR009057">
    <property type="entry name" value="Homeodomain-like_sf"/>
</dbReference>
<protein>
    <submittedName>
        <fullName evidence="7">TetR family transcriptional regulator</fullName>
    </submittedName>
</protein>
<feature type="domain" description="HTH tetR-type" evidence="6">
    <location>
        <begin position="22"/>
        <end position="82"/>
    </location>
</feature>
<keyword evidence="1" id="KW-0805">Transcription regulation</keyword>
<dbReference type="GO" id="GO:0003700">
    <property type="term" value="F:DNA-binding transcription factor activity"/>
    <property type="evidence" value="ECO:0007669"/>
    <property type="project" value="TreeGrafter"/>
</dbReference>
<dbReference type="AlphaFoldDB" id="A0A7I9YST1"/>
<dbReference type="Pfam" id="PF00440">
    <property type="entry name" value="TetR_N"/>
    <property type="match status" value="1"/>
</dbReference>
<dbReference type="Gene3D" id="1.10.357.10">
    <property type="entry name" value="Tetracycline Repressor, domain 2"/>
    <property type="match status" value="1"/>
</dbReference>
<keyword evidence="8" id="KW-1185">Reference proteome</keyword>
<dbReference type="Proteomes" id="UP000465360">
    <property type="component" value="Unassembled WGS sequence"/>
</dbReference>
<comment type="caution">
    <text evidence="7">The sequence shown here is derived from an EMBL/GenBank/DDBJ whole genome shotgun (WGS) entry which is preliminary data.</text>
</comment>
<evidence type="ECO:0000256" key="3">
    <source>
        <dbReference type="ARBA" id="ARBA00023163"/>
    </source>
</evidence>
<dbReference type="PRINTS" id="PR00455">
    <property type="entry name" value="HTHTETR"/>
</dbReference>
<evidence type="ECO:0000256" key="1">
    <source>
        <dbReference type="ARBA" id="ARBA00023015"/>
    </source>
</evidence>
<dbReference type="SUPFAM" id="SSF46689">
    <property type="entry name" value="Homeodomain-like"/>
    <property type="match status" value="1"/>
</dbReference>
<organism evidence="7 8">
    <name type="scientific">Mycobacterium bourgelatii</name>
    <dbReference type="NCBI Taxonomy" id="1273442"/>
    <lineage>
        <taxon>Bacteria</taxon>
        <taxon>Bacillati</taxon>
        <taxon>Actinomycetota</taxon>
        <taxon>Actinomycetes</taxon>
        <taxon>Mycobacteriales</taxon>
        <taxon>Mycobacteriaceae</taxon>
        <taxon>Mycobacterium</taxon>
    </lineage>
</organism>
<keyword evidence="2 4" id="KW-0238">DNA-binding</keyword>
<proteinExistence type="predicted"/>